<proteinExistence type="predicted"/>
<feature type="region of interest" description="Disordered" evidence="1">
    <location>
        <begin position="356"/>
        <end position="375"/>
    </location>
</feature>
<reference evidence="2" key="2">
    <citation type="journal article" date="2022" name="Elife">
        <title>Obligate sexual reproduction of a homothallic fungus closely related to the Cryptococcus pathogenic species complex.</title>
        <authorList>
            <person name="Passer A.R."/>
            <person name="Clancey S.A."/>
            <person name="Shea T."/>
            <person name="David-Palma M."/>
            <person name="Averette A.F."/>
            <person name="Boekhout T."/>
            <person name="Porcel B.M."/>
            <person name="Nowrousian M."/>
            <person name="Cuomo C.A."/>
            <person name="Sun S."/>
            <person name="Heitman J."/>
            <person name="Coelho M.A."/>
        </authorList>
    </citation>
    <scope>NUCLEOTIDE SEQUENCE</scope>
    <source>
        <strain evidence="2">CBS 7841</strain>
    </source>
</reference>
<accession>A0A1E3IZY4</accession>
<feature type="region of interest" description="Disordered" evidence="1">
    <location>
        <begin position="315"/>
        <end position="347"/>
    </location>
</feature>
<gene>
    <name evidence="2" type="ORF">L203_100743</name>
</gene>
<feature type="compositionally biased region" description="Basic and acidic residues" evidence="1">
    <location>
        <begin position="561"/>
        <end position="580"/>
    </location>
</feature>
<reference evidence="2" key="3">
    <citation type="submission" date="2024-01" db="EMBL/GenBank/DDBJ databases">
        <authorList>
            <person name="Coelho M.A."/>
            <person name="David-Palma M."/>
            <person name="Shea T."/>
            <person name="Sun S."/>
            <person name="Cuomo C.A."/>
            <person name="Heitman J."/>
        </authorList>
    </citation>
    <scope>NUCLEOTIDE SEQUENCE</scope>
    <source>
        <strain evidence="2">CBS 7841</strain>
    </source>
</reference>
<dbReference type="Proteomes" id="UP000094043">
    <property type="component" value="Chromosome 1"/>
</dbReference>
<sequence>MAASSDAASVPLPSDADSPSSEVTPTHPDPSGDEDMESLRAELELARQTISQQLVKLSLLSDAEIELVQLKDRFAFEEAARKAVEAQLKEEKTKREIAEENVEMLRGQVEQARRGVMTLQKQEAERKRISAMSGLGLGFVGQPNDEELLVNLGEGWNKDGNALKRASMLSHRRVSSQSEPSDVFAALERQAPFSKNGFTAPRLSGGLRELRLGSTSPSLVVNPGLPGPPGPLSPATPTHYFEESSLQAAIVTANKEKTVALEETAALRTQLRQAQAKLAESEESRAATEVCLKALREFMALNEDGMEGQGAAEEFRGMSLPPLPTDKDADERQLREESKPSGWGFKLWSGRAPTQVISPSLTPAEPQVSQPATHARAISVTATPNSTGLSFPIDEAPSSATTPVANTAGLGGFVSNWTKGVMIGPSASASTPPSSSSTNMAAGLGGIGTGTAPGLQGTNSRKLSMGGFFRRRETSTSQPSHHSLEDPKDKDSSSVPITTSAVNVIDTSLPHTMSPAGSAVKSEGDKEHDRRKSHGTTVTDLEEELGTPHNSLEDQISEDPLDQRDKLQSGELDRLEEVII</sequence>
<organism evidence="2 3">
    <name type="scientific">Cryptococcus depauperatus CBS 7841</name>
    <dbReference type="NCBI Taxonomy" id="1295531"/>
    <lineage>
        <taxon>Eukaryota</taxon>
        <taxon>Fungi</taxon>
        <taxon>Dikarya</taxon>
        <taxon>Basidiomycota</taxon>
        <taxon>Agaricomycotina</taxon>
        <taxon>Tremellomycetes</taxon>
        <taxon>Tremellales</taxon>
        <taxon>Cryptococcaceae</taxon>
        <taxon>Cryptococcus</taxon>
    </lineage>
</organism>
<reference evidence="2" key="1">
    <citation type="submission" date="2016-06" db="EMBL/GenBank/DDBJ databases">
        <authorList>
            <person name="Cuomo C."/>
            <person name="Litvintseva A."/>
            <person name="Heitman J."/>
            <person name="Chen Y."/>
            <person name="Sun S."/>
            <person name="Springer D."/>
            <person name="Dromer F."/>
            <person name="Young S."/>
            <person name="Zeng Q."/>
            <person name="Chapman S."/>
            <person name="Gujja S."/>
            <person name="Saif S."/>
            <person name="Birren B."/>
        </authorList>
    </citation>
    <scope>NUCLEOTIDE SEQUENCE</scope>
    <source>
        <strain evidence="2">CBS 7841</strain>
    </source>
</reference>
<dbReference type="VEuPathDB" id="FungiDB:L203_00532"/>
<name>A0A1E3IZY4_9TREE</name>
<dbReference type="EMBL" id="CP143784">
    <property type="protein sequence ID" value="WVN85594.1"/>
    <property type="molecule type" value="Genomic_DNA"/>
</dbReference>
<feature type="region of interest" description="Disordered" evidence="1">
    <location>
        <begin position="1"/>
        <end position="39"/>
    </location>
</feature>
<feature type="compositionally biased region" description="Polar residues" evidence="1">
    <location>
        <begin position="356"/>
        <end position="372"/>
    </location>
</feature>
<dbReference type="AlphaFoldDB" id="A0A1E3IZY4"/>
<evidence type="ECO:0000313" key="3">
    <source>
        <dbReference type="Proteomes" id="UP000094043"/>
    </source>
</evidence>
<feature type="compositionally biased region" description="Basic and acidic residues" evidence="1">
    <location>
        <begin position="482"/>
        <end position="492"/>
    </location>
</feature>
<protein>
    <submittedName>
        <fullName evidence="2">Uncharacterized protein</fullName>
    </submittedName>
</protein>
<keyword evidence="3" id="KW-1185">Reference proteome</keyword>
<dbReference type="GeneID" id="91084957"/>
<dbReference type="RefSeq" id="XP_066066294.1">
    <property type="nucleotide sequence ID" value="XM_066210197.1"/>
</dbReference>
<feature type="compositionally biased region" description="Polar residues" evidence="1">
    <location>
        <begin position="493"/>
        <end position="511"/>
    </location>
</feature>
<dbReference type="KEGG" id="cdep:91084957"/>
<feature type="compositionally biased region" description="Basic and acidic residues" evidence="1">
    <location>
        <begin position="325"/>
        <end position="339"/>
    </location>
</feature>
<feature type="region of interest" description="Disordered" evidence="1">
    <location>
        <begin position="425"/>
        <end position="580"/>
    </location>
</feature>
<evidence type="ECO:0000256" key="1">
    <source>
        <dbReference type="SAM" id="MobiDB-lite"/>
    </source>
</evidence>
<evidence type="ECO:0000313" key="2">
    <source>
        <dbReference type="EMBL" id="WVN85594.1"/>
    </source>
</evidence>
<dbReference type="OrthoDB" id="2505754at2759"/>
<feature type="compositionally biased region" description="Low complexity" evidence="1">
    <location>
        <begin position="425"/>
        <end position="442"/>
    </location>
</feature>